<dbReference type="PROSITE" id="PS50231">
    <property type="entry name" value="RICIN_B_LECTIN"/>
    <property type="match status" value="1"/>
</dbReference>
<dbReference type="Pfam" id="PF02574">
    <property type="entry name" value="S-methyl_trans"/>
    <property type="match status" value="1"/>
</dbReference>
<dbReference type="GO" id="GO:0046872">
    <property type="term" value="F:metal ion binding"/>
    <property type="evidence" value="ECO:0007669"/>
    <property type="project" value="UniProtKB-KW"/>
</dbReference>
<feature type="binding site" evidence="5">
    <location>
        <position position="37"/>
    </location>
    <ligand>
        <name>Zn(2+)</name>
        <dbReference type="ChEBI" id="CHEBI:29105"/>
    </ligand>
</feature>
<keyword evidence="1 5" id="KW-0489">Methyltransferase</keyword>
<organism evidence="7 8">
    <name type="scientific">Ambrosiozyma monospora</name>
    <name type="common">Yeast</name>
    <name type="synonym">Endomycopsis monosporus</name>
    <dbReference type="NCBI Taxonomy" id="43982"/>
    <lineage>
        <taxon>Eukaryota</taxon>
        <taxon>Fungi</taxon>
        <taxon>Dikarya</taxon>
        <taxon>Ascomycota</taxon>
        <taxon>Saccharomycotina</taxon>
        <taxon>Pichiomycetes</taxon>
        <taxon>Pichiales</taxon>
        <taxon>Pichiaceae</taxon>
        <taxon>Ambrosiozyma</taxon>
    </lineage>
</organism>
<dbReference type="InterPro" id="IPR051486">
    <property type="entry name" value="Hcy_S-methyltransferase"/>
</dbReference>
<dbReference type="GO" id="GO:0032259">
    <property type="term" value="P:methylation"/>
    <property type="evidence" value="ECO:0007669"/>
    <property type="project" value="UniProtKB-KW"/>
</dbReference>
<comment type="caution">
    <text evidence="7">The sequence shown here is derived from an EMBL/GenBank/DDBJ whole genome shotgun (WGS) entry which is preliminary data.</text>
</comment>
<dbReference type="AlphaFoldDB" id="A0A9W7DL26"/>
<feature type="domain" description="Hcy-binding" evidence="6">
    <location>
        <begin position="1"/>
        <end position="134"/>
    </location>
</feature>
<keyword evidence="4 5" id="KW-0862">Zinc</keyword>
<keyword evidence="3 5" id="KW-0479">Metal-binding</keyword>
<name>A0A9W7DL26_AMBMO</name>
<evidence type="ECO:0000313" key="8">
    <source>
        <dbReference type="Proteomes" id="UP001165063"/>
    </source>
</evidence>
<evidence type="ECO:0000256" key="1">
    <source>
        <dbReference type="ARBA" id="ARBA00022603"/>
    </source>
</evidence>
<dbReference type="Proteomes" id="UP001165063">
    <property type="component" value="Unassembled WGS sequence"/>
</dbReference>
<dbReference type="OrthoDB" id="261426at2759"/>
<feature type="binding site" evidence="5">
    <location>
        <position position="119"/>
    </location>
    <ligand>
        <name>Zn(2+)</name>
        <dbReference type="ChEBI" id="CHEBI:29105"/>
    </ligand>
</feature>
<dbReference type="PROSITE" id="PS50970">
    <property type="entry name" value="HCY"/>
    <property type="match status" value="1"/>
</dbReference>
<evidence type="ECO:0000256" key="2">
    <source>
        <dbReference type="ARBA" id="ARBA00022679"/>
    </source>
</evidence>
<dbReference type="GO" id="GO:0009086">
    <property type="term" value="P:methionine biosynthetic process"/>
    <property type="evidence" value="ECO:0007669"/>
    <property type="project" value="TreeGrafter"/>
</dbReference>
<sequence>MTCNDAETLADGSSFTTVLQWLNDNADKWLVAIGSNCCRLLHSSKIINTINSSLTNCETLKKNNVKIIMYPNSGEIYDGINKTWHVDESLHFSGDLHDAVFEQAQSWLKNPVVGVVGGCCRTNDEDTKMLRKAVNSAYL</sequence>
<keyword evidence="8" id="KW-1185">Reference proteome</keyword>
<dbReference type="GO" id="GO:0008898">
    <property type="term" value="F:S-adenosylmethionine-homocysteine S-methyltransferase activity"/>
    <property type="evidence" value="ECO:0007669"/>
    <property type="project" value="TreeGrafter"/>
</dbReference>
<dbReference type="GO" id="GO:0033528">
    <property type="term" value="P:S-methylmethionine cycle"/>
    <property type="evidence" value="ECO:0007669"/>
    <property type="project" value="TreeGrafter"/>
</dbReference>
<proteinExistence type="predicted"/>
<protein>
    <submittedName>
        <fullName evidence="7">Unnamed protein product</fullName>
    </submittedName>
</protein>
<dbReference type="Gene3D" id="3.20.20.330">
    <property type="entry name" value="Homocysteine-binding-like domain"/>
    <property type="match status" value="1"/>
</dbReference>
<dbReference type="EMBL" id="BSXU01008324">
    <property type="protein sequence ID" value="GMG60195.1"/>
    <property type="molecule type" value="Genomic_DNA"/>
</dbReference>
<dbReference type="PANTHER" id="PTHR46015">
    <property type="entry name" value="ZGC:172121"/>
    <property type="match status" value="1"/>
</dbReference>
<gene>
    <name evidence="7" type="ORF">Amon01_000875300</name>
</gene>
<evidence type="ECO:0000256" key="4">
    <source>
        <dbReference type="ARBA" id="ARBA00022833"/>
    </source>
</evidence>
<evidence type="ECO:0000313" key="7">
    <source>
        <dbReference type="EMBL" id="GMG60195.1"/>
    </source>
</evidence>
<dbReference type="InterPro" id="IPR003726">
    <property type="entry name" value="HCY_dom"/>
</dbReference>
<evidence type="ECO:0000256" key="5">
    <source>
        <dbReference type="PROSITE-ProRule" id="PRU00333"/>
    </source>
</evidence>
<accession>A0A9W7DL26</accession>
<evidence type="ECO:0000256" key="3">
    <source>
        <dbReference type="ARBA" id="ARBA00022723"/>
    </source>
</evidence>
<keyword evidence="2 5" id="KW-0808">Transferase</keyword>
<dbReference type="SUPFAM" id="SSF82282">
    <property type="entry name" value="Homocysteine S-methyltransferase"/>
    <property type="match status" value="1"/>
</dbReference>
<dbReference type="PANTHER" id="PTHR46015:SF1">
    <property type="entry name" value="HOMOCYSTEINE S-METHYLTRANSFERASE-LIKE ISOFORM 1"/>
    <property type="match status" value="1"/>
</dbReference>
<comment type="cofactor">
    <cofactor evidence="5">
        <name>Zn(2+)</name>
        <dbReference type="ChEBI" id="CHEBI:29105"/>
    </cofactor>
</comment>
<evidence type="ECO:0000259" key="6">
    <source>
        <dbReference type="PROSITE" id="PS50970"/>
    </source>
</evidence>
<feature type="binding site" evidence="5">
    <location>
        <position position="120"/>
    </location>
    <ligand>
        <name>Zn(2+)</name>
        <dbReference type="ChEBI" id="CHEBI:29105"/>
    </ligand>
</feature>
<reference evidence="7" key="1">
    <citation type="submission" date="2023-04" db="EMBL/GenBank/DDBJ databases">
        <title>Ambrosiozyma monospora NBRC 1965.</title>
        <authorList>
            <person name="Ichikawa N."/>
            <person name="Sato H."/>
            <person name="Tonouchi N."/>
        </authorList>
    </citation>
    <scope>NUCLEOTIDE SEQUENCE</scope>
    <source>
        <strain evidence="7">NBRC 1965</strain>
    </source>
</reference>
<dbReference type="InterPro" id="IPR036589">
    <property type="entry name" value="HCY_dom_sf"/>
</dbReference>